<proteinExistence type="predicted"/>
<comment type="caution">
    <text evidence="1">The sequence shown here is derived from an EMBL/GenBank/DDBJ whole genome shotgun (WGS) entry which is preliminary data.</text>
</comment>
<dbReference type="Proteomes" id="UP000240638">
    <property type="component" value="Unassembled WGS sequence"/>
</dbReference>
<accession>A0A2T3XSM4</accession>
<dbReference type="Pfam" id="PF13365">
    <property type="entry name" value="Trypsin_2"/>
    <property type="match status" value="1"/>
</dbReference>
<dbReference type="InterPro" id="IPR009003">
    <property type="entry name" value="Peptidase_S1_PA"/>
</dbReference>
<name>A0A2T3XSM4_9BURK</name>
<dbReference type="SUPFAM" id="SSF50494">
    <property type="entry name" value="Trypsin-like serine proteases"/>
    <property type="match status" value="1"/>
</dbReference>
<dbReference type="Gene3D" id="2.40.10.120">
    <property type="match status" value="1"/>
</dbReference>
<dbReference type="AlphaFoldDB" id="A0A2T3XSM4"/>
<dbReference type="EMBL" id="PYUC01000008">
    <property type="protein sequence ID" value="PTB19530.1"/>
    <property type="molecule type" value="Genomic_DNA"/>
</dbReference>
<sequence length="281" mass="29996">MALCADIAHIRTQKICMKSLSGAAIIALTATMLAACIHTEDAAREAAAYQRFLGASEAQIKVQIRSGERTFSGGGVWLGDGEVLTAYHLFYEPPRILQPSDQVSVVFRGVAIPAKVVFHGDLRENDLAMLKLERDQTPAKLATLDTPSVCGDVEPVGASLYITAYDAVYSTTASPVGAVMYKGKTWSEAVTSIVSHGVSGSPVFDKRTGCLAGVISRIEYTPQGNMADPEQVACEKATLQMNDAGLGVTCAISPQTIFSTSEAIRPFIAQAHRYERAHGID</sequence>
<organism evidence="1 2">
    <name type="scientific">Trinickia symbiotica</name>
    <dbReference type="NCBI Taxonomy" id="863227"/>
    <lineage>
        <taxon>Bacteria</taxon>
        <taxon>Pseudomonadati</taxon>
        <taxon>Pseudomonadota</taxon>
        <taxon>Betaproteobacteria</taxon>
        <taxon>Burkholderiales</taxon>
        <taxon>Burkholderiaceae</taxon>
        <taxon>Trinickia</taxon>
    </lineage>
</organism>
<reference evidence="1 2" key="1">
    <citation type="submission" date="2018-03" db="EMBL/GenBank/DDBJ databases">
        <title>Whole genome analyses suggest that Burkholderia sensu lato contains two further novel genera in the rhizoxinica-symbiotica group Mycetohabitans gen. nov., and Trinickia gen. nov.: implications for the evolution of diazotrophy and nodulation in the Burkholderiaceae.</title>
        <authorList>
            <person name="Estrada De Los Santos P."/>
            <person name="Palmer M."/>
            <person name="Chavez-Ramirez B."/>
            <person name="Steenkamp E.T."/>
            <person name="Hirsch A.M."/>
            <person name="Manyaka P."/>
            <person name="Maluk M."/>
            <person name="Lafos M."/>
            <person name="Crook M."/>
            <person name="Gross E."/>
            <person name="Simon M.F."/>
            <person name="Bueno Dos Reis Junior F."/>
            <person name="Poole P.S."/>
            <person name="Venter S.N."/>
            <person name="James E.K."/>
        </authorList>
    </citation>
    <scope>NUCLEOTIDE SEQUENCE [LARGE SCALE GENOMIC DNA]</scope>
    <source>
        <strain evidence="1 2">JPY-366</strain>
    </source>
</reference>
<gene>
    <name evidence="1" type="ORF">C9I57_17780</name>
</gene>
<evidence type="ECO:0000313" key="2">
    <source>
        <dbReference type="Proteomes" id="UP000240638"/>
    </source>
</evidence>
<evidence type="ECO:0000313" key="1">
    <source>
        <dbReference type="EMBL" id="PTB19530.1"/>
    </source>
</evidence>
<protein>
    <recommendedName>
        <fullName evidence="3">Serine protease</fullName>
    </recommendedName>
</protein>
<evidence type="ECO:0008006" key="3">
    <source>
        <dbReference type="Google" id="ProtNLM"/>
    </source>
</evidence>